<protein>
    <submittedName>
        <fullName evidence="1">Uncharacterized protein</fullName>
    </submittedName>
</protein>
<organism evidence="1">
    <name type="scientific">Arion vulgaris</name>
    <dbReference type="NCBI Taxonomy" id="1028688"/>
    <lineage>
        <taxon>Eukaryota</taxon>
        <taxon>Metazoa</taxon>
        <taxon>Spiralia</taxon>
        <taxon>Lophotrochozoa</taxon>
        <taxon>Mollusca</taxon>
        <taxon>Gastropoda</taxon>
        <taxon>Heterobranchia</taxon>
        <taxon>Euthyneura</taxon>
        <taxon>Panpulmonata</taxon>
        <taxon>Eupulmonata</taxon>
        <taxon>Stylommatophora</taxon>
        <taxon>Helicina</taxon>
        <taxon>Arionoidea</taxon>
        <taxon>Arionidae</taxon>
        <taxon>Arion</taxon>
    </lineage>
</organism>
<reference evidence="1" key="1">
    <citation type="submission" date="2014-12" db="EMBL/GenBank/DDBJ databases">
        <title>Insight into the proteome of Arion vulgaris.</title>
        <authorList>
            <person name="Aradska J."/>
            <person name="Bulat T."/>
            <person name="Smidak R."/>
            <person name="Sarate P."/>
            <person name="Gangsoo J."/>
            <person name="Sialana F."/>
            <person name="Bilban M."/>
            <person name="Lubec G."/>
        </authorList>
    </citation>
    <scope>NUCLEOTIDE SEQUENCE</scope>
    <source>
        <tissue evidence="1">Skin</tissue>
    </source>
</reference>
<accession>A0A0B7B0Y8</accession>
<name>A0A0B7B0Y8_9EUPU</name>
<dbReference type="AlphaFoldDB" id="A0A0B7B0Y8"/>
<dbReference type="EMBL" id="HACG01040124">
    <property type="protein sequence ID" value="CEK86989.1"/>
    <property type="molecule type" value="Transcribed_RNA"/>
</dbReference>
<proteinExistence type="predicted"/>
<gene>
    <name evidence="1" type="primary">ORF156698</name>
</gene>
<evidence type="ECO:0000313" key="1">
    <source>
        <dbReference type="EMBL" id="CEK86989.1"/>
    </source>
</evidence>
<sequence>MTIIWVTCFSATHERTLEAAMIMEIMLDVVVILLLPKFSNIGFYAFKVVNGQLESMYISI</sequence>
<feature type="non-terminal residue" evidence="1">
    <location>
        <position position="60"/>
    </location>
</feature>